<reference evidence="1" key="1">
    <citation type="submission" date="2015-11" db="EMBL/GenBank/DDBJ databases">
        <title>De novo transcriptome assembly of four potential Pierce s Disease insect vectors from Arizona vineyards.</title>
        <authorList>
            <person name="Tassone E.E."/>
        </authorList>
    </citation>
    <scope>NUCLEOTIDE SEQUENCE</scope>
</reference>
<accession>A0A1B6G027</accession>
<evidence type="ECO:0000313" key="1">
    <source>
        <dbReference type="EMBL" id="JAS55788.1"/>
    </source>
</evidence>
<dbReference type="EMBL" id="GECZ01013981">
    <property type="protein sequence ID" value="JAS55788.1"/>
    <property type="molecule type" value="Transcribed_RNA"/>
</dbReference>
<name>A0A1B6G027_9HEMI</name>
<sequence length="121" mass="13250">MQTTLLSSEDTAKDLAATSYIALNTAYQYCHDNDLVVNPTKTKQVAFGMQADKVHSIPDVELSEQAKFLGIIVDSKLTRTPHLDGLCQKLSSSLYSIKSVKEISDTKPAITAYHPTHPSPD</sequence>
<protein>
    <recommendedName>
        <fullName evidence="2">Reverse transcriptase domain-containing protein</fullName>
    </recommendedName>
</protein>
<proteinExistence type="predicted"/>
<gene>
    <name evidence="1" type="ORF">g.16375</name>
</gene>
<organism evidence="1">
    <name type="scientific">Cuerna arida</name>
    <dbReference type="NCBI Taxonomy" id="1464854"/>
    <lineage>
        <taxon>Eukaryota</taxon>
        <taxon>Metazoa</taxon>
        <taxon>Ecdysozoa</taxon>
        <taxon>Arthropoda</taxon>
        <taxon>Hexapoda</taxon>
        <taxon>Insecta</taxon>
        <taxon>Pterygota</taxon>
        <taxon>Neoptera</taxon>
        <taxon>Paraneoptera</taxon>
        <taxon>Hemiptera</taxon>
        <taxon>Auchenorrhyncha</taxon>
        <taxon>Membracoidea</taxon>
        <taxon>Cicadellidae</taxon>
        <taxon>Cicadellinae</taxon>
        <taxon>Proconiini</taxon>
        <taxon>Cuerna</taxon>
    </lineage>
</organism>
<dbReference type="AlphaFoldDB" id="A0A1B6G027"/>
<evidence type="ECO:0008006" key="2">
    <source>
        <dbReference type="Google" id="ProtNLM"/>
    </source>
</evidence>